<dbReference type="Proteomes" id="UP000193911">
    <property type="component" value="Unassembled WGS sequence"/>
</dbReference>
<evidence type="ECO:0000313" key="1">
    <source>
        <dbReference type="EMBL" id="OSB16709.1"/>
    </source>
</evidence>
<gene>
    <name evidence="1" type="ORF">B2H94_10990</name>
</gene>
<organism evidence="1 2">
    <name type="scientific">Clostridium sporogenes</name>
    <dbReference type="NCBI Taxonomy" id="1509"/>
    <lineage>
        <taxon>Bacteria</taxon>
        <taxon>Bacillati</taxon>
        <taxon>Bacillota</taxon>
        <taxon>Clostridia</taxon>
        <taxon>Eubacteriales</taxon>
        <taxon>Clostridiaceae</taxon>
        <taxon>Clostridium</taxon>
    </lineage>
</organism>
<sequence length="59" mass="7013">MEMRLFKKDNEAWTRFKIPTKELNSISALAIKMFAKEPTKVSSRFTYYEIKGDYLNGKF</sequence>
<evidence type="ECO:0008006" key="3">
    <source>
        <dbReference type="Google" id="ProtNLM"/>
    </source>
</evidence>
<comment type="caution">
    <text evidence="1">The sequence shown here is derived from an EMBL/GenBank/DDBJ whole genome shotgun (WGS) entry which is preliminary data.</text>
</comment>
<evidence type="ECO:0000313" key="2">
    <source>
        <dbReference type="Proteomes" id="UP000193911"/>
    </source>
</evidence>
<proteinExistence type="predicted"/>
<dbReference type="AlphaFoldDB" id="A0ABD6RU16"/>
<dbReference type="EMBL" id="MWJJ01000002">
    <property type="protein sequence ID" value="OSB16709.1"/>
    <property type="molecule type" value="Genomic_DNA"/>
</dbReference>
<name>A0ABD6RU16_CLOSG</name>
<protein>
    <recommendedName>
        <fullName evidence="3">CYTH domain-containing protein</fullName>
    </recommendedName>
</protein>
<dbReference type="RefSeq" id="WP_041349352.1">
    <property type="nucleotide sequence ID" value="NZ_MWJJ01000002.1"/>
</dbReference>
<reference evidence="1 2" key="1">
    <citation type="submission" date="2017-02" db="EMBL/GenBank/DDBJ databases">
        <title>Differentiating clades of botulinum-neurotoxin-producing Clostridia with a simple, multiplex PCR assay.</title>
        <authorList>
            <person name="Williamson C.H.D."/>
            <person name="Vazquez A."/>
            <person name="Hill K."/>
            <person name="Smith T.J."/>
            <person name="Nottingham R."/>
            <person name="Stone N.E."/>
            <person name="Sobek C.J."/>
            <person name="Cocking J.H."/>
            <person name="Fernandez R.A."/>
            <person name="Caballero P.A."/>
            <person name="Leiser O.P."/>
            <person name="Keim P."/>
            <person name="Sahl J.W."/>
        </authorList>
    </citation>
    <scope>NUCLEOTIDE SEQUENCE [LARGE SCALE GENOMIC DNA]</scope>
    <source>
        <strain evidence="1 2">CLS_DGF_0088_06</strain>
    </source>
</reference>
<accession>A0ABD6RU16</accession>